<dbReference type="PANTHER" id="PTHR35848">
    <property type="entry name" value="OXALATE-BINDING PROTEIN"/>
    <property type="match status" value="1"/>
</dbReference>
<dbReference type="Gene3D" id="2.60.120.10">
    <property type="entry name" value="Jelly Rolls"/>
    <property type="match status" value="1"/>
</dbReference>
<name>A0A2N8IRU2_9BACT</name>
<proteinExistence type="predicted"/>
<dbReference type="InterPro" id="IPR013096">
    <property type="entry name" value="Cupin_2"/>
</dbReference>
<evidence type="ECO:0000313" key="3">
    <source>
        <dbReference type="Proteomes" id="UP000236075"/>
    </source>
</evidence>
<organism evidence="2 3">
    <name type="scientific">Akkermansia muciniphila</name>
    <dbReference type="NCBI Taxonomy" id="239935"/>
    <lineage>
        <taxon>Bacteria</taxon>
        <taxon>Pseudomonadati</taxon>
        <taxon>Verrucomicrobiota</taxon>
        <taxon>Verrucomicrobiia</taxon>
        <taxon>Verrucomicrobiales</taxon>
        <taxon>Akkermansiaceae</taxon>
        <taxon>Akkermansia</taxon>
    </lineage>
</organism>
<evidence type="ECO:0000313" key="2">
    <source>
        <dbReference type="EMBL" id="PND02182.1"/>
    </source>
</evidence>
<dbReference type="GeneID" id="60880314"/>
<dbReference type="EMBL" id="PJLB01000008">
    <property type="protein sequence ID" value="PND02182.1"/>
    <property type="molecule type" value="Genomic_DNA"/>
</dbReference>
<dbReference type="Proteomes" id="UP000236075">
    <property type="component" value="Unassembled WGS sequence"/>
</dbReference>
<comment type="caution">
    <text evidence="2">The sequence shown here is derived from an EMBL/GenBank/DDBJ whole genome shotgun (WGS) entry which is preliminary data.</text>
</comment>
<protein>
    <submittedName>
        <fullName evidence="2">Cupin domain-containing protein</fullName>
    </submittedName>
</protein>
<dbReference type="GO" id="GO:0046872">
    <property type="term" value="F:metal ion binding"/>
    <property type="evidence" value="ECO:0007669"/>
    <property type="project" value="UniProtKB-KW"/>
</dbReference>
<keyword evidence="1" id="KW-0479">Metal-binding</keyword>
<accession>A0A2N8IRU2</accession>
<dbReference type="AlphaFoldDB" id="A0A2N8IRU2"/>
<dbReference type="InterPro" id="IPR011051">
    <property type="entry name" value="RmlC_Cupin_sf"/>
</dbReference>
<dbReference type="InterPro" id="IPR051610">
    <property type="entry name" value="GPI/OXD"/>
</dbReference>
<dbReference type="Pfam" id="PF07883">
    <property type="entry name" value="Cupin_2"/>
    <property type="match status" value="1"/>
</dbReference>
<dbReference type="RefSeq" id="WP_031930530.1">
    <property type="nucleotide sequence ID" value="NZ_AP021898.1"/>
</dbReference>
<reference evidence="2 3" key="1">
    <citation type="journal article" date="2017" name="BMC Genomics">
        <title>Genome sequencing of 39 Akkermansia muciniphila isolates reveals its population structure, genomic and functional diverisity, and global distribution in mammalian gut microbiotas.</title>
        <authorList>
            <person name="Guo X."/>
            <person name="Li S."/>
            <person name="Zhang J."/>
            <person name="Wu F."/>
            <person name="Li X."/>
            <person name="Wu D."/>
            <person name="Zhang M."/>
            <person name="Ou Z."/>
            <person name="Jie Z."/>
            <person name="Yan Q."/>
            <person name="Li P."/>
            <person name="Yi J."/>
            <person name="Peng Y."/>
        </authorList>
    </citation>
    <scope>NUCLEOTIDE SEQUENCE [LARGE SCALE GENOMIC DNA]</scope>
    <source>
        <strain evidence="2 3">GP28</strain>
    </source>
</reference>
<dbReference type="SUPFAM" id="SSF51182">
    <property type="entry name" value="RmlC-like cupins"/>
    <property type="match status" value="1"/>
</dbReference>
<dbReference type="InterPro" id="IPR014710">
    <property type="entry name" value="RmlC-like_jellyroll"/>
</dbReference>
<evidence type="ECO:0000256" key="1">
    <source>
        <dbReference type="ARBA" id="ARBA00022723"/>
    </source>
</evidence>
<gene>
    <name evidence="2" type="ORF">CXT95_05745</name>
</gene>
<sequence length="145" mass="16023">MNKIIIANYRETEPQVISREGNSFAVKPVIREADAGKCAASFVEVEPGRYAYGYHYHEVNEEVFYIIRGHAVVRTPEGEKNLKEGDAIAFPASPEGAHVIRNGSATEKLVYLDVGTRLTPDVVHFPDTASGMVYSSSGVHHFRES</sequence>